<organism evidence="1 2">
    <name type="scientific">Hymenobacter jeollabukensis</name>
    <dbReference type="NCBI Taxonomy" id="2025313"/>
    <lineage>
        <taxon>Bacteria</taxon>
        <taxon>Pseudomonadati</taxon>
        <taxon>Bacteroidota</taxon>
        <taxon>Cytophagia</taxon>
        <taxon>Cytophagales</taxon>
        <taxon>Hymenobacteraceae</taxon>
        <taxon>Hymenobacter</taxon>
    </lineage>
</organism>
<evidence type="ECO:0000313" key="2">
    <source>
        <dbReference type="Proteomes" id="UP000305517"/>
    </source>
</evidence>
<evidence type="ECO:0000313" key="1">
    <source>
        <dbReference type="EMBL" id="TLM95523.1"/>
    </source>
</evidence>
<dbReference type="OrthoDB" id="887026at2"/>
<gene>
    <name evidence="1" type="ORF">FDY95_06985</name>
</gene>
<keyword evidence="2" id="KW-1185">Reference proteome</keyword>
<dbReference type="EMBL" id="VAJM01000002">
    <property type="protein sequence ID" value="TLM95523.1"/>
    <property type="molecule type" value="Genomic_DNA"/>
</dbReference>
<dbReference type="Proteomes" id="UP000305517">
    <property type="component" value="Unassembled WGS sequence"/>
</dbReference>
<sequence>MARPAALRPAAVPQPGLVSPPVETYYPTIETRLHVAPTAAGLSLFYEAGFGVRPECLRCAYIETAASGRRVLTIEIEYSQELRCPSEL</sequence>
<accession>A0A5R8WVK4</accession>
<dbReference type="RefSeq" id="WP_138076030.1">
    <property type="nucleotide sequence ID" value="NZ_VAJM01000002.1"/>
</dbReference>
<reference evidence="1 2" key="1">
    <citation type="submission" date="2019-05" db="EMBL/GenBank/DDBJ databases">
        <title>Hymenobacter edaphi sp. nov., isolated from abandoned arsenic-contaminated farmland soil.</title>
        <authorList>
            <person name="Nie L."/>
        </authorList>
    </citation>
    <scope>NUCLEOTIDE SEQUENCE [LARGE SCALE GENOMIC DNA]</scope>
    <source>
        <strain evidence="1 2">1-3-3-8</strain>
    </source>
</reference>
<dbReference type="AlphaFoldDB" id="A0A5R8WVK4"/>
<proteinExistence type="predicted"/>
<name>A0A5R8WVK4_9BACT</name>
<comment type="caution">
    <text evidence="1">The sequence shown here is derived from an EMBL/GenBank/DDBJ whole genome shotgun (WGS) entry which is preliminary data.</text>
</comment>
<protein>
    <submittedName>
        <fullName evidence="1">Uncharacterized protein</fullName>
    </submittedName>
</protein>